<evidence type="ECO:0000313" key="1">
    <source>
        <dbReference type="EMBL" id="ORY53302.1"/>
    </source>
</evidence>
<accession>A0A1Y2D201</accession>
<protein>
    <submittedName>
        <fullName evidence="1">Uncharacterized protein</fullName>
    </submittedName>
</protein>
<gene>
    <name evidence="1" type="ORF">BCR33DRAFT_815537</name>
</gene>
<sequence length="511" mass="57702">MSNRIRNFAVTILIISCIALYGNFHLAGSVGFSIPRTYELPQSATDIQSIDAQSAAAHKATTKPVTTKQEPYIGQTSVSSLLSVAKPTQAVTPDTIIHLETDYITFPAELISGSRYSLKVVPQSGTVRPYLTLLFEHSNHRESLERQFLKPFAIYPESHVEFHFTMFTSGQFRVTIFDDKVLLDEPWTWYRGYFHLGPQKAVLHQFSVTFNEPSESSTESLLSDHLATLPYCSLLDLANLQFGGRFLKPTLFPNANTSVVDTSKWIDKIGGQDVFLRFLPAKCKLHYFNVHESQDCVTNKNITFMGDSTLAESVKRLMLHLHNDYADFQCPHSTANCEARSYREGQFETTNAQSSLPSYLSLLWAPSLDVCAPLGGAYAFENPLFADWLRFRSSYPESCHNYEDKLGLSLKLDWKSPNGTWRKLPAKKQEFLFFSSGVHDLCHWAFENTNYMIGNYTKWMDQAMSELAGTAKNKIYITVSPKVGKVDTSTEFINKIARKLAAKHGYSFIEG</sequence>
<dbReference type="Proteomes" id="UP000193642">
    <property type="component" value="Unassembled WGS sequence"/>
</dbReference>
<reference evidence="1 2" key="1">
    <citation type="submission" date="2016-07" db="EMBL/GenBank/DDBJ databases">
        <title>Pervasive Adenine N6-methylation of Active Genes in Fungi.</title>
        <authorList>
            <consortium name="DOE Joint Genome Institute"/>
            <person name="Mondo S.J."/>
            <person name="Dannebaum R.O."/>
            <person name="Kuo R.C."/>
            <person name="Labutti K."/>
            <person name="Haridas S."/>
            <person name="Kuo A."/>
            <person name="Salamov A."/>
            <person name="Ahrendt S.R."/>
            <person name="Lipzen A."/>
            <person name="Sullivan W."/>
            <person name="Andreopoulos W.B."/>
            <person name="Clum A."/>
            <person name="Lindquist E."/>
            <person name="Daum C."/>
            <person name="Ramamoorthy G.K."/>
            <person name="Gryganskyi A."/>
            <person name="Culley D."/>
            <person name="Magnuson J.K."/>
            <person name="James T.Y."/>
            <person name="O'Malley M.A."/>
            <person name="Stajich J.E."/>
            <person name="Spatafora J.W."/>
            <person name="Visel A."/>
            <person name="Grigoriev I.V."/>
        </authorList>
    </citation>
    <scope>NUCLEOTIDE SEQUENCE [LARGE SCALE GENOMIC DNA]</scope>
    <source>
        <strain evidence="1 2">JEL800</strain>
    </source>
</reference>
<dbReference type="PROSITE" id="PS51257">
    <property type="entry name" value="PROKAR_LIPOPROTEIN"/>
    <property type="match status" value="1"/>
</dbReference>
<evidence type="ECO:0000313" key="2">
    <source>
        <dbReference type="Proteomes" id="UP000193642"/>
    </source>
</evidence>
<comment type="caution">
    <text evidence="1">The sequence shown here is derived from an EMBL/GenBank/DDBJ whole genome shotgun (WGS) entry which is preliminary data.</text>
</comment>
<dbReference type="AlphaFoldDB" id="A0A1Y2D201"/>
<dbReference type="EMBL" id="MCGO01000002">
    <property type="protein sequence ID" value="ORY53302.1"/>
    <property type="molecule type" value="Genomic_DNA"/>
</dbReference>
<organism evidence="1 2">
    <name type="scientific">Rhizoclosmatium globosum</name>
    <dbReference type="NCBI Taxonomy" id="329046"/>
    <lineage>
        <taxon>Eukaryota</taxon>
        <taxon>Fungi</taxon>
        <taxon>Fungi incertae sedis</taxon>
        <taxon>Chytridiomycota</taxon>
        <taxon>Chytridiomycota incertae sedis</taxon>
        <taxon>Chytridiomycetes</taxon>
        <taxon>Chytridiales</taxon>
        <taxon>Chytriomycetaceae</taxon>
        <taxon>Rhizoclosmatium</taxon>
    </lineage>
</organism>
<name>A0A1Y2D201_9FUNG</name>
<keyword evidence="2" id="KW-1185">Reference proteome</keyword>
<dbReference type="OrthoDB" id="2162212at2759"/>
<proteinExistence type="predicted"/>